<reference evidence="2 3" key="2">
    <citation type="journal article" date="2011" name="Stand. Genomic Sci.">
        <title>Complete genome sequence of Desulfurococcus mucosus type strain (O7/1).</title>
        <authorList>
            <person name="Wirth R."/>
            <person name="Chertkov O."/>
            <person name="Held B."/>
            <person name="Lapidus A."/>
            <person name="Nolan M."/>
            <person name="Lucas S."/>
            <person name="Hammon N."/>
            <person name="Deshpande S."/>
            <person name="Cheng J.F."/>
            <person name="Tapia R."/>
            <person name="Han C."/>
            <person name="Goodwin L."/>
            <person name="Pitluck S."/>
            <person name="Liolios K."/>
            <person name="Ioanna P."/>
            <person name="Ivanova N."/>
            <person name="Mavromatis K."/>
            <person name="Mikhailova N."/>
            <person name="Pati A."/>
            <person name="Chen A."/>
            <person name="Palaniappan K."/>
            <person name="Land M."/>
            <person name="Hauser L."/>
            <person name="Chang Y.J."/>
            <person name="Jeffries C.D."/>
            <person name="Bilek Y."/>
            <person name="Hader T."/>
            <person name="Rohde M."/>
            <person name="Spring S."/>
            <person name="Sikorski J."/>
            <person name="Goker M."/>
            <person name="Woyke T."/>
            <person name="Bristow J."/>
            <person name="Eisen J.A."/>
            <person name="Markowitz V."/>
            <person name="Hugenholtz P."/>
            <person name="Kyrpides N.C."/>
            <person name="Klenk H.P."/>
        </authorList>
    </citation>
    <scope>NUCLEOTIDE SEQUENCE [LARGE SCALE GENOMIC DNA]</scope>
    <source>
        <strain evidence="3">ATCC 35584 / DSM 2162 / JCM 9187 / O7/1</strain>
    </source>
</reference>
<dbReference type="AlphaFoldDB" id="E8R7M3"/>
<evidence type="ECO:0000259" key="1">
    <source>
        <dbReference type="Pfam" id="PF18894"/>
    </source>
</evidence>
<feature type="domain" description="Putative phage metallopeptidase" evidence="1">
    <location>
        <begin position="5"/>
        <end position="110"/>
    </location>
</feature>
<dbReference type="eggNOG" id="arCOG04217">
    <property type="taxonomic scope" value="Archaea"/>
</dbReference>
<reference evidence="3" key="1">
    <citation type="submission" date="2010-11" db="EMBL/GenBank/DDBJ databases">
        <title>The complete genome of Desulfurococcus mucosus DSM 2162.</title>
        <authorList>
            <consortium name="US DOE Joint Genome Institute (JGI-PGF)"/>
            <person name="Lucas S."/>
            <person name="Copeland A."/>
            <person name="Lapidus A."/>
            <person name="Bruce D."/>
            <person name="Goodwin L."/>
            <person name="Pitluck S."/>
            <person name="Kyrpides N."/>
            <person name="Mavromatis K."/>
            <person name="Pagani I."/>
            <person name="Ivanova N."/>
            <person name="Ovchinnikova G."/>
            <person name="Chertkov O."/>
            <person name="Held B."/>
            <person name="Brettin T."/>
            <person name="Detter J.C."/>
            <person name="Tapia R."/>
            <person name="Han C."/>
            <person name="Land M."/>
            <person name="Hauser L."/>
            <person name="Markowitz V."/>
            <person name="Cheng J.-F."/>
            <person name="Hugenholtz P."/>
            <person name="Woyke T."/>
            <person name="Wu D."/>
            <person name="Wirth R."/>
            <person name="Bilek Y."/>
            <person name="Hader T."/>
            <person name="Klenk H.-P."/>
            <person name="Eisen J.A."/>
        </authorList>
    </citation>
    <scope>NUCLEOTIDE SEQUENCE [LARGE SCALE GENOMIC DNA]</scope>
    <source>
        <strain evidence="3">ATCC 35584 / DSM 2162 / JCM 9187 / O7/1</strain>
    </source>
</reference>
<dbReference type="GeneID" id="10152887"/>
<dbReference type="OrthoDB" id="26976at2157"/>
<evidence type="ECO:0000313" key="3">
    <source>
        <dbReference type="Proteomes" id="UP000001068"/>
    </source>
</evidence>
<dbReference type="STRING" id="765177.Desmu_0199"/>
<dbReference type="RefSeq" id="WP_013561740.1">
    <property type="nucleotide sequence ID" value="NC_014961.1"/>
</dbReference>
<dbReference type="Proteomes" id="UP000001068">
    <property type="component" value="Chromosome"/>
</dbReference>
<keyword evidence="3" id="KW-1185">Reference proteome</keyword>
<dbReference type="InterPro" id="IPR043998">
    <property type="entry name" value="Put_Metallopep"/>
</dbReference>
<evidence type="ECO:0000313" key="2">
    <source>
        <dbReference type="EMBL" id="ADV64518.1"/>
    </source>
</evidence>
<dbReference type="HOGENOM" id="CLU_136010_0_0_2"/>
<sequence>MGLPRYEPAPDVCRAIEAIRDALGDELGYIDVERVRCYRSIGARTRALARIHGVERLLLVALGIKPIYVIEVVSEKFYRLGLEDRVKVLIHELLHIPRSFSGGLRPHGRYVNNRRVASLYRRLVEKGGVKIICERVNDASWCTGGTGE</sequence>
<gene>
    <name evidence="2" type="ordered locus">Desmu_0199</name>
</gene>
<organism evidence="2 3">
    <name type="scientific">Desulfurococcus mucosus (strain ATCC 35584 / DSM 2162 / JCM 9187 / O7/1)</name>
    <dbReference type="NCBI Taxonomy" id="765177"/>
    <lineage>
        <taxon>Archaea</taxon>
        <taxon>Thermoproteota</taxon>
        <taxon>Thermoprotei</taxon>
        <taxon>Desulfurococcales</taxon>
        <taxon>Desulfurococcaceae</taxon>
        <taxon>Desulfurococcus</taxon>
    </lineage>
</organism>
<accession>E8R7M3</accession>
<proteinExistence type="predicted"/>
<name>E8R7M3_DESM0</name>
<dbReference type="Pfam" id="PF18894">
    <property type="entry name" value="PhageMetallopep"/>
    <property type="match status" value="1"/>
</dbReference>
<dbReference type="KEGG" id="dmu:Desmu_0199"/>
<protein>
    <recommendedName>
        <fullName evidence="1">Putative phage metallopeptidase domain-containing protein</fullName>
    </recommendedName>
</protein>
<dbReference type="EMBL" id="CP002363">
    <property type="protein sequence ID" value="ADV64518.1"/>
    <property type="molecule type" value="Genomic_DNA"/>
</dbReference>